<keyword evidence="3" id="KW-0106">Calcium</keyword>
<evidence type="ECO:0000256" key="2">
    <source>
        <dbReference type="ARBA" id="ARBA00022737"/>
    </source>
</evidence>
<gene>
    <name evidence="5" type="ORF">LIER_27625</name>
</gene>
<dbReference type="FunFam" id="1.10.238.10:FF:000001">
    <property type="entry name" value="Calmodulin 1"/>
    <property type="match status" value="1"/>
</dbReference>
<dbReference type="SMART" id="SM00054">
    <property type="entry name" value="EFh"/>
    <property type="match status" value="4"/>
</dbReference>
<dbReference type="AlphaFoldDB" id="A0AAV3RGN1"/>
<feature type="domain" description="EF-hand" evidence="4">
    <location>
        <begin position="78"/>
        <end position="113"/>
    </location>
</feature>
<dbReference type="PANTHER" id="PTHR10891">
    <property type="entry name" value="EF-HAND CALCIUM-BINDING DOMAIN CONTAINING PROTEIN"/>
    <property type="match status" value="1"/>
</dbReference>
<sequence>MDPVEIRKVFKMFDRNGDGKITKKELSDSLSDLGIHIPYKELLQMMEQIDVNRDGYIDIDEFYKLYETFIINEKGEDNEEEGMREAFNVFDRNGDGLITEEELKSVLASLGLKQGKNLEDCKRMIKKVDVDGDEMVNYKEFRQMMKAGGFAVLSNNSS</sequence>
<accession>A0AAV3RGN1</accession>
<feature type="domain" description="EF-hand" evidence="4">
    <location>
        <begin position="116"/>
        <end position="151"/>
    </location>
</feature>
<dbReference type="PROSITE" id="PS50222">
    <property type="entry name" value="EF_HAND_2"/>
    <property type="match status" value="4"/>
</dbReference>
<feature type="domain" description="EF-hand" evidence="4">
    <location>
        <begin position="1"/>
        <end position="36"/>
    </location>
</feature>
<evidence type="ECO:0000259" key="4">
    <source>
        <dbReference type="PROSITE" id="PS50222"/>
    </source>
</evidence>
<keyword evidence="2" id="KW-0677">Repeat</keyword>
<keyword evidence="1" id="KW-0479">Metal-binding</keyword>
<dbReference type="InterPro" id="IPR002048">
    <property type="entry name" value="EF_hand_dom"/>
</dbReference>
<dbReference type="SUPFAM" id="SSF47473">
    <property type="entry name" value="EF-hand"/>
    <property type="match status" value="1"/>
</dbReference>
<organism evidence="5 6">
    <name type="scientific">Lithospermum erythrorhizon</name>
    <name type="common">Purple gromwell</name>
    <name type="synonym">Lithospermum officinale var. erythrorhizon</name>
    <dbReference type="NCBI Taxonomy" id="34254"/>
    <lineage>
        <taxon>Eukaryota</taxon>
        <taxon>Viridiplantae</taxon>
        <taxon>Streptophyta</taxon>
        <taxon>Embryophyta</taxon>
        <taxon>Tracheophyta</taxon>
        <taxon>Spermatophyta</taxon>
        <taxon>Magnoliopsida</taxon>
        <taxon>eudicotyledons</taxon>
        <taxon>Gunneridae</taxon>
        <taxon>Pentapetalae</taxon>
        <taxon>asterids</taxon>
        <taxon>lamiids</taxon>
        <taxon>Boraginales</taxon>
        <taxon>Boraginaceae</taxon>
        <taxon>Boraginoideae</taxon>
        <taxon>Lithospermeae</taxon>
        <taxon>Lithospermum</taxon>
    </lineage>
</organism>
<evidence type="ECO:0000256" key="1">
    <source>
        <dbReference type="ARBA" id="ARBA00022723"/>
    </source>
</evidence>
<dbReference type="Gene3D" id="1.10.238.10">
    <property type="entry name" value="EF-hand"/>
    <property type="match status" value="2"/>
</dbReference>
<evidence type="ECO:0000313" key="5">
    <source>
        <dbReference type="EMBL" id="GAA0174182.1"/>
    </source>
</evidence>
<dbReference type="Proteomes" id="UP001454036">
    <property type="component" value="Unassembled WGS sequence"/>
</dbReference>
<dbReference type="CDD" id="cd00051">
    <property type="entry name" value="EFh"/>
    <property type="match status" value="2"/>
</dbReference>
<name>A0AAV3RGN1_LITER</name>
<dbReference type="PROSITE" id="PS00018">
    <property type="entry name" value="EF_HAND_1"/>
    <property type="match status" value="3"/>
</dbReference>
<evidence type="ECO:0000256" key="3">
    <source>
        <dbReference type="ARBA" id="ARBA00022837"/>
    </source>
</evidence>
<dbReference type="InterPro" id="IPR011992">
    <property type="entry name" value="EF-hand-dom_pair"/>
</dbReference>
<comment type="caution">
    <text evidence="5">The sequence shown here is derived from an EMBL/GenBank/DDBJ whole genome shotgun (WGS) entry which is preliminary data.</text>
</comment>
<dbReference type="Pfam" id="PF13499">
    <property type="entry name" value="EF-hand_7"/>
    <property type="match status" value="2"/>
</dbReference>
<dbReference type="EMBL" id="BAABME010008952">
    <property type="protein sequence ID" value="GAA0174182.1"/>
    <property type="molecule type" value="Genomic_DNA"/>
</dbReference>
<reference evidence="5 6" key="1">
    <citation type="submission" date="2024-01" db="EMBL/GenBank/DDBJ databases">
        <title>The complete chloroplast genome sequence of Lithospermum erythrorhizon: insights into the phylogenetic relationship among Boraginaceae species and the maternal lineages of purple gromwells.</title>
        <authorList>
            <person name="Okada T."/>
            <person name="Watanabe K."/>
        </authorList>
    </citation>
    <scope>NUCLEOTIDE SEQUENCE [LARGE SCALE GENOMIC DNA]</scope>
</reference>
<dbReference type="GO" id="GO:0005509">
    <property type="term" value="F:calcium ion binding"/>
    <property type="evidence" value="ECO:0007669"/>
    <property type="project" value="InterPro"/>
</dbReference>
<proteinExistence type="predicted"/>
<evidence type="ECO:0000313" key="6">
    <source>
        <dbReference type="Proteomes" id="UP001454036"/>
    </source>
</evidence>
<protein>
    <submittedName>
        <fullName evidence="5">Calmodulin-related</fullName>
    </submittedName>
</protein>
<dbReference type="InterPro" id="IPR018247">
    <property type="entry name" value="EF_Hand_1_Ca_BS"/>
</dbReference>
<dbReference type="InterPro" id="IPR039647">
    <property type="entry name" value="EF_hand_pair_protein_CML-like"/>
</dbReference>
<feature type="domain" description="EF-hand" evidence="4">
    <location>
        <begin position="37"/>
        <end position="72"/>
    </location>
</feature>
<keyword evidence="6" id="KW-1185">Reference proteome</keyword>